<dbReference type="AlphaFoldDB" id="A0A4R7CXG0"/>
<dbReference type="InterPro" id="IPR011006">
    <property type="entry name" value="CheY-like_superfamily"/>
</dbReference>
<accession>A0A4R7CXG0</accession>
<evidence type="ECO:0000256" key="2">
    <source>
        <dbReference type="PROSITE-ProRule" id="PRU00169"/>
    </source>
</evidence>
<evidence type="ECO:0000313" key="4">
    <source>
        <dbReference type="EMBL" id="TDS11765.1"/>
    </source>
</evidence>
<dbReference type="SUPFAM" id="SSF52172">
    <property type="entry name" value="CheY-like"/>
    <property type="match status" value="1"/>
</dbReference>
<feature type="domain" description="Response regulatory" evidence="3">
    <location>
        <begin position="14"/>
        <end position="128"/>
    </location>
</feature>
<dbReference type="OrthoDB" id="9789181at2"/>
<protein>
    <submittedName>
        <fullName evidence="4">Response regulator receiver domain-containing protein</fullName>
    </submittedName>
</protein>
<dbReference type="PROSITE" id="PS50110">
    <property type="entry name" value="RESPONSE_REGULATORY"/>
    <property type="match status" value="1"/>
</dbReference>
<feature type="modified residue" description="4-aspartylphosphate" evidence="2">
    <location>
        <position position="63"/>
    </location>
</feature>
<name>A0A4R7CXG0_9SPHI</name>
<dbReference type="PANTHER" id="PTHR44591">
    <property type="entry name" value="STRESS RESPONSE REGULATOR PROTEIN 1"/>
    <property type="match status" value="1"/>
</dbReference>
<dbReference type="PANTHER" id="PTHR44591:SF3">
    <property type="entry name" value="RESPONSE REGULATORY DOMAIN-CONTAINING PROTEIN"/>
    <property type="match status" value="1"/>
</dbReference>
<dbReference type="EMBL" id="SNZV01000007">
    <property type="protein sequence ID" value="TDS11765.1"/>
    <property type="molecule type" value="Genomic_DNA"/>
</dbReference>
<dbReference type="Pfam" id="PF00072">
    <property type="entry name" value="Response_reg"/>
    <property type="match status" value="1"/>
</dbReference>
<dbReference type="GO" id="GO:0000160">
    <property type="term" value="P:phosphorelay signal transduction system"/>
    <property type="evidence" value="ECO:0007669"/>
    <property type="project" value="InterPro"/>
</dbReference>
<dbReference type="InterPro" id="IPR050595">
    <property type="entry name" value="Bact_response_regulator"/>
</dbReference>
<reference evidence="4 5" key="1">
    <citation type="submission" date="2019-03" db="EMBL/GenBank/DDBJ databases">
        <title>Genomic Encyclopedia of Type Strains, Phase III (KMG-III): the genomes of soil and plant-associated and newly described type strains.</title>
        <authorList>
            <person name="Whitman W."/>
        </authorList>
    </citation>
    <scope>NUCLEOTIDE SEQUENCE [LARGE SCALE GENOMIC DNA]</scope>
    <source>
        <strain evidence="4 5">CGMCC 1.12801</strain>
    </source>
</reference>
<evidence type="ECO:0000259" key="3">
    <source>
        <dbReference type="PROSITE" id="PS50110"/>
    </source>
</evidence>
<gene>
    <name evidence="4" type="ORF">B0I21_107108</name>
</gene>
<keyword evidence="1 2" id="KW-0597">Phosphoprotein</keyword>
<proteinExistence type="predicted"/>
<evidence type="ECO:0000256" key="1">
    <source>
        <dbReference type="ARBA" id="ARBA00022553"/>
    </source>
</evidence>
<sequence length="131" mass="14567">MNVKSNTMDTGNKKVVVCDDDRGILDMLEMIVESVGVSVWTEVDSSKLLLQLETDVPKLLIIDLWMPNYPGDAIIRKLRADAHFDDLYILCISASLNGEQIAMEAGADQFLAKPFDIGQILSVLDRVLLEN</sequence>
<dbReference type="InterPro" id="IPR001789">
    <property type="entry name" value="Sig_transdc_resp-reg_receiver"/>
</dbReference>
<comment type="caution">
    <text evidence="4">The sequence shown here is derived from an EMBL/GenBank/DDBJ whole genome shotgun (WGS) entry which is preliminary data.</text>
</comment>
<dbReference type="Proteomes" id="UP000294752">
    <property type="component" value="Unassembled WGS sequence"/>
</dbReference>
<dbReference type="SMART" id="SM00448">
    <property type="entry name" value="REC"/>
    <property type="match status" value="1"/>
</dbReference>
<organism evidence="4 5">
    <name type="scientific">Sphingobacterium paludis</name>
    <dbReference type="NCBI Taxonomy" id="1476465"/>
    <lineage>
        <taxon>Bacteria</taxon>
        <taxon>Pseudomonadati</taxon>
        <taxon>Bacteroidota</taxon>
        <taxon>Sphingobacteriia</taxon>
        <taxon>Sphingobacteriales</taxon>
        <taxon>Sphingobacteriaceae</taxon>
        <taxon>Sphingobacterium</taxon>
    </lineage>
</organism>
<evidence type="ECO:0000313" key="5">
    <source>
        <dbReference type="Proteomes" id="UP000294752"/>
    </source>
</evidence>
<dbReference type="Gene3D" id="3.40.50.2300">
    <property type="match status" value="1"/>
</dbReference>
<keyword evidence="5" id="KW-1185">Reference proteome</keyword>